<dbReference type="EMBL" id="HBEM01030311">
    <property type="protein sequence ID" value="CAD8461683.1"/>
    <property type="molecule type" value="Transcribed_RNA"/>
</dbReference>
<dbReference type="PANTHER" id="PTHR37743">
    <property type="entry name" value="ARM REPEAT SUPERFAMILY PROTEIN"/>
    <property type="match status" value="1"/>
</dbReference>
<organism evidence="1">
    <name type="scientific">Amorphochlora amoebiformis</name>
    <dbReference type="NCBI Taxonomy" id="1561963"/>
    <lineage>
        <taxon>Eukaryota</taxon>
        <taxon>Sar</taxon>
        <taxon>Rhizaria</taxon>
        <taxon>Cercozoa</taxon>
        <taxon>Chlorarachniophyceae</taxon>
        <taxon>Amorphochlora</taxon>
    </lineage>
</organism>
<reference evidence="1" key="1">
    <citation type="submission" date="2021-01" db="EMBL/GenBank/DDBJ databases">
        <authorList>
            <person name="Corre E."/>
            <person name="Pelletier E."/>
            <person name="Niang G."/>
            <person name="Scheremetjew M."/>
            <person name="Finn R."/>
            <person name="Kale V."/>
            <person name="Holt S."/>
            <person name="Cochrane G."/>
            <person name="Meng A."/>
            <person name="Brown T."/>
            <person name="Cohen L."/>
        </authorList>
    </citation>
    <scope>NUCLEOTIDE SEQUENCE</scope>
    <source>
        <strain evidence="1">CCMP2058</strain>
    </source>
</reference>
<dbReference type="PANTHER" id="PTHR37743:SF1">
    <property type="entry name" value="ARM REPEAT SUPERFAMILY PROTEIN"/>
    <property type="match status" value="1"/>
</dbReference>
<accession>A0A7S0DSU1</accession>
<proteinExistence type="predicted"/>
<name>A0A7S0DSU1_9EUKA</name>
<evidence type="ECO:0000313" key="1">
    <source>
        <dbReference type="EMBL" id="CAD8461683.1"/>
    </source>
</evidence>
<protein>
    <submittedName>
        <fullName evidence="1">Uncharacterized protein</fullName>
    </submittedName>
</protein>
<dbReference type="AlphaFoldDB" id="A0A7S0DSU1"/>
<sequence>MRVTSENPEALICLFNAIQCGVSSNPVSNGDSDSTVLQKPSEILQYSTSGVSEGSPHEDSRVARVVSTIDHWHGEIDSNTYSVALPEICSRFLHTPSQTSLIRFLSALRPHLSQSPTLSTLLRRILPSLEILRDSKKFLRGSKEISGADSETTLYRQLAPLLVLRVLSDKAFDDGGTNEETRIRARVRVELERWVAEGVGLAVEARRLAAEILGRFPGHAGGGAALMRIESALKHRPPDHTARSQDFKQSAQGQWLARLNLSLYTLCKGLLFRPGEMLRIPGFLQRILMLSKEIFETFSTNSHQISDTLRSPSPVPSARAQASAVEGMVEVLGCCFSRTISQDKPPAPDYESLPNFPLHLLYLAITSPEESKVQPHSLRVRLGYLAGITCGIDRLRGGEIIGIFSRASEETKSPSEGCLAKVVLTRVRKILDDERETFLLPSLLQILFSLTLRASNPYPVTPAGRPPEAGPKDPKVARSIKAAVSSYVSELLQTATEVLDLLGHSAQAHSLRAALGVDVAAVRLAGALLALPGVTDVEDAGNRGSWLQVEGMCC</sequence>
<gene>
    <name evidence="1" type="ORF">LAMO00422_LOCUS20643</name>
</gene>